<keyword evidence="2" id="KW-1185">Reference proteome</keyword>
<dbReference type="AlphaFoldDB" id="A0A0E0EWJ8"/>
<organism evidence="1">
    <name type="scientific">Oryza meridionalis</name>
    <dbReference type="NCBI Taxonomy" id="40149"/>
    <lineage>
        <taxon>Eukaryota</taxon>
        <taxon>Viridiplantae</taxon>
        <taxon>Streptophyta</taxon>
        <taxon>Embryophyta</taxon>
        <taxon>Tracheophyta</taxon>
        <taxon>Spermatophyta</taxon>
        <taxon>Magnoliopsida</taxon>
        <taxon>Liliopsida</taxon>
        <taxon>Poales</taxon>
        <taxon>Poaceae</taxon>
        <taxon>BOP clade</taxon>
        <taxon>Oryzoideae</taxon>
        <taxon>Oryzeae</taxon>
        <taxon>Oryzinae</taxon>
        <taxon>Oryza</taxon>
    </lineage>
</organism>
<dbReference type="EnsemblPlants" id="OMERI10G04050.1">
    <property type="protein sequence ID" value="OMERI10G04050.1"/>
    <property type="gene ID" value="OMERI10G04050"/>
</dbReference>
<reference evidence="1" key="2">
    <citation type="submission" date="2018-05" db="EMBL/GenBank/DDBJ databases">
        <title>OmerRS3 (Oryza meridionalis Reference Sequence Version 3).</title>
        <authorList>
            <person name="Zhang J."/>
            <person name="Kudrna D."/>
            <person name="Lee S."/>
            <person name="Talag J."/>
            <person name="Welchert J."/>
            <person name="Wing R.A."/>
        </authorList>
    </citation>
    <scope>NUCLEOTIDE SEQUENCE [LARGE SCALE GENOMIC DNA]</scope>
    <source>
        <strain evidence="1">cv. OR44</strain>
    </source>
</reference>
<accession>A0A0E0EWJ8</accession>
<name>A0A0E0EWJ8_9ORYZ</name>
<sequence>MASCWPISIQRWGKRAMAMGHGPMAMAAALLLMLSLARRSSSLLYLLAYVKEKTAIDDED</sequence>
<dbReference type="Gramene" id="OMERI10G04050.1">
    <property type="protein sequence ID" value="OMERI10G04050.1"/>
    <property type="gene ID" value="OMERI10G04050"/>
</dbReference>
<protein>
    <submittedName>
        <fullName evidence="1">Uncharacterized protein</fullName>
    </submittedName>
</protein>
<dbReference type="HOGENOM" id="CLU_2945617_0_0_1"/>
<dbReference type="Proteomes" id="UP000008021">
    <property type="component" value="Chromosome 10"/>
</dbReference>
<evidence type="ECO:0000313" key="2">
    <source>
        <dbReference type="Proteomes" id="UP000008021"/>
    </source>
</evidence>
<reference evidence="1" key="1">
    <citation type="submission" date="2015-04" db="UniProtKB">
        <authorList>
            <consortium name="EnsemblPlants"/>
        </authorList>
    </citation>
    <scope>IDENTIFICATION</scope>
</reference>
<evidence type="ECO:0000313" key="1">
    <source>
        <dbReference type="EnsemblPlants" id="OMERI10G04050.1"/>
    </source>
</evidence>
<proteinExistence type="predicted"/>